<protein>
    <submittedName>
        <fullName evidence="2">Uncharacterized protein</fullName>
    </submittedName>
</protein>
<dbReference type="Proteomes" id="UP000626109">
    <property type="component" value="Unassembled WGS sequence"/>
</dbReference>
<dbReference type="AlphaFoldDB" id="A0A813L3V5"/>
<evidence type="ECO:0000313" key="3">
    <source>
        <dbReference type="Proteomes" id="UP000626109"/>
    </source>
</evidence>
<gene>
    <name evidence="2" type="ORF">PGLA2088_LOCUS38829</name>
</gene>
<reference evidence="2" key="1">
    <citation type="submission" date="2021-02" db="EMBL/GenBank/DDBJ databases">
        <authorList>
            <person name="Dougan E. K."/>
            <person name="Rhodes N."/>
            <person name="Thang M."/>
            <person name="Chan C."/>
        </authorList>
    </citation>
    <scope>NUCLEOTIDE SEQUENCE</scope>
</reference>
<evidence type="ECO:0000256" key="1">
    <source>
        <dbReference type="SAM" id="MobiDB-lite"/>
    </source>
</evidence>
<name>A0A813L3V5_POLGL</name>
<feature type="compositionally biased region" description="Low complexity" evidence="1">
    <location>
        <begin position="149"/>
        <end position="189"/>
    </location>
</feature>
<organism evidence="2 3">
    <name type="scientific">Polarella glacialis</name>
    <name type="common">Dinoflagellate</name>
    <dbReference type="NCBI Taxonomy" id="89957"/>
    <lineage>
        <taxon>Eukaryota</taxon>
        <taxon>Sar</taxon>
        <taxon>Alveolata</taxon>
        <taxon>Dinophyceae</taxon>
        <taxon>Suessiales</taxon>
        <taxon>Suessiaceae</taxon>
        <taxon>Polarella</taxon>
    </lineage>
</organism>
<proteinExistence type="predicted"/>
<sequence length="339" mass="37319">MESPGLEFSPEPSGENHSELVASPYVAAIAPSGACSAPAAAGSEAAEAERRSIPVLSAERPGAYFFPQPSVQKRPGFHTGQYAQILGLRARPELTGMVGRLLEFAQGSGRWRLLLDNREYIRIKPESMMLCEVPQESSIAGTTQYFDIAATNDNNDNDNDNSNNNSAGNNNNNNNANNNDIAATTSNNNDNDRSIEVMPGDAKSTPDQDARGQRRFDELQALQIIKSQQKLQGWEETLRNDPGCPLYWKPKPGKPPSVYALTQLERRIDEYERLRPNAAQRWRRGCLEDGDVATAGCEQFDMGRCPKGPFCELIITFNSKGRQPMPPALWPSTLSPPPK</sequence>
<evidence type="ECO:0000313" key="2">
    <source>
        <dbReference type="EMBL" id="CAE8715901.1"/>
    </source>
</evidence>
<feature type="region of interest" description="Disordered" evidence="1">
    <location>
        <begin position="149"/>
        <end position="211"/>
    </location>
</feature>
<comment type="caution">
    <text evidence="2">The sequence shown here is derived from an EMBL/GenBank/DDBJ whole genome shotgun (WGS) entry which is preliminary data.</text>
</comment>
<accession>A0A813L3V5</accession>
<dbReference type="EMBL" id="CAJNNW010032879">
    <property type="protein sequence ID" value="CAE8715901.1"/>
    <property type="molecule type" value="Genomic_DNA"/>
</dbReference>